<evidence type="ECO:0000256" key="1">
    <source>
        <dbReference type="SAM" id="MobiDB-lite"/>
    </source>
</evidence>
<keyword evidence="4" id="KW-1185">Reference proteome</keyword>
<proteinExistence type="predicted"/>
<evidence type="ECO:0000313" key="2">
    <source>
        <dbReference type="EMBL" id="KFB40203.1"/>
    </source>
</evidence>
<evidence type="ECO:0000313" key="4">
    <source>
        <dbReference type="Proteomes" id="UP000030765"/>
    </source>
</evidence>
<evidence type="ECO:0000313" key="3">
    <source>
        <dbReference type="EnsemblMetazoa" id="ASIC007577-PA"/>
    </source>
</evidence>
<dbReference type="AlphaFoldDB" id="A0A084VQF9"/>
<gene>
    <name evidence="2" type="ORF">ZHAS_00007577</name>
</gene>
<dbReference type="VEuPathDB" id="VectorBase:ASIC007577"/>
<protein>
    <submittedName>
        <fullName evidence="2 3">Uncharacterized protein</fullName>
    </submittedName>
</protein>
<feature type="region of interest" description="Disordered" evidence="1">
    <location>
        <begin position="61"/>
        <end position="81"/>
    </location>
</feature>
<reference evidence="2 4" key="1">
    <citation type="journal article" date="2014" name="BMC Genomics">
        <title>Genome sequence of Anopheles sinensis provides insight into genetics basis of mosquito competence for malaria parasites.</title>
        <authorList>
            <person name="Zhou D."/>
            <person name="Zhang D."/>
            <person name="Ding G."/>
            <person name="Shi L."/>
            <person name="Hou Q."/>
            <person name="Ye Y."/>
            <person name="Xu Y."/>
            <person name="Zhou H."/>
            <person name="Xiong C."/>
            <person name="Li S."/>
            <person name="Yu J."/>
            <person name="Hong S."/>
            <person name="Yu X."/>
            <person name="Zou P."/>
            <person name="Chen C."/>
            <person name="Chang X."/>
            <person name="Wang W."/>
            <person name="Lv Y."/>
            <person name="Sun Y."/>
            <person name="Ma L."/>
            <person name="Shen B."/>
            <person name="Zhu C."/>
        </authorList>
    </citation>
    <scope>NUCLEOTIDE SEQUENCE [LARGE SCALE GENOMIC DNA]</scope>
</reference>
<dbReference type="EnsemblMetazoa" id="ASIC007577-RA">
    <property type="protein sequence ID" value="ASIC007577-PA"/>
    <property type="gene ID" value="ASIC007577"/>
</dbReference>
<reference evidence="3" key="2">
    <citation type="submission" date="2020-05" db="UniProtKB">
        <authorList>
            <consortium name="EnsemblMetazoa"/>
        </authorList>
    </citation>
    <scope>IDENTIFICATION</scope>
</reference>
<dbReference type="EMBL" id="KE525003">
    <property type="protein sequence ID" value="KFB40203.1"/>
    <property type="molecule type" value="Genomic_DNA"/>
</dbReference>
<name>A0A084VQF9_ANOSI</name>
<accession>A0A084VQF9</accession>
<dbReference type="EMBL" id="ATLV01015206">
    <property type="status" value="NOT_ANNOTATED_CDS"/>
    <property type="molecule type" value="Genomic_DNA"/>
</dbReference>
<dbReference type="Proteomes" id="UP000030765">
    <property type="component" value="Unassembled WGS sequence"/>
</dbReference>
<sequence>MATITRRRAKTYYTPWRGGGGGGHPRLLRCNCWYHCRHYAAGLWAKPLAIAQGNRLAPGNGVCRLRRNEKRKQQSSPSFPR</sequence>
<organism evidence="2">
    <name type="scientific">Anopheles sinensis</name>
    <name type="common">Mosquito</name>
    <dbReference type="NCBI Taxonomy" id="74873"/>
    <lineage>
        <taxon>Eukaryota</taxon>
        <taxon>Metazoa</taxon>
        <taxon>Ecdysozoa</taxon>
        <taxon>Arthropoda</taxon>
        <taxon>Hexapoda</taxon>
        <taxon>Insecta</taxon>
        <taxon>Pterygota</taxon>
        <taxon>Neoptera</taxon>
        <taxon>Endopterygota</taxon>
        <taxon>Diptera</taxon>
        <taxon>Nematocera</taxon>
        <taxon>Culicoidea</taxon>
        <taxon>Culicidae</taxon>
        <taxon>Anophelinae</taxon>
        <taxon>Anopheles</taxon>
    </lineage>
</organism>